<evidence type="ECO:0000256" key="1">
    <source>
        <dbReference type="SAM" id="Phobius"/>
    </source>
</evidence>
<evidence type="ECO:0008006" key="4">
    <source>
        <dbReference type="Google" id="ProtNLM"/>
    </source>
</evidence>
<organism evidence="2 3">
    <name type="scientific">Oceanobacillus jordanicus</name>
    <dbReference type="NCBI Taxonomy" id="2867266"/>
    <lineage>
        <taxon>Bacteria</taxon>
        <taxon>Bacillati</taxon>
        <taxon>Bacillota</taxon>
        <taxon>Bacilli</taxon>
        <taxon>Bacillales</taxon>
        <taxon>Bacillaceae</taxon>
        <taxon>Oceanobacillus</taxon>
    </lineage>
</organism>
<sequence length="152" mass="17661">MKKYKKILIIFVSLILLYNLAWVGVFYLKYTPYTDNIPKRENGIYLLSERGYHYSVKKPSYLSFTGNLAITNDEDDLSLIIWPLLTGGYEYGLQILGENNNFYSVMVDSDMNYLDDENSESMDKDLVNSLINKRAVEIEAFKSEVNRIWGIN</sequence>
<accession>A0AAW5B2P6</accession>
<dbReference type="EMBL" id="JAIFZM010000002">
    <property type="protein sequence ID" value="MCG3417960.1"/>
    <property type="molecule type" value="Genomic_DNA"/>
</dbReference>
<feature type="transmembrane region" description="Helical" evidence="1">
    <location>
        <begin position="7"/>
        <end position="28"/>
    </location>
</feature>
<proteinExistence type="predicted"/>
<protein>
    <recommendedName>
        <fullName evidence="4">DUF4825 domain-containing protein</fullName>
    </recommendedName>
</protein>
<evidence type="ECO:0000313" key="3">
    <source>
        <dbReference type="Proteomes" id="UP001199631"/>
    </source>
</evidence>
<keyword evidence="1" id="KW-1133">Transmembrane helix</keyword>
<evidence type="ECO:0000313" key="2">
    <source>
        <dbReference type="EMBL" id="MCG3417960.1"/>
    </source>
</evidence>
<keyword evidence="1" id="KW-0812">Transmembrane</keyword>
<reference evidence="2 3" key="1">
    <citation type="journal article" date="2022" name="Evol. Bioinform. Online">
        <title>Draft Genome Sequence of Oceanobacillus jordanicus Strain GSFE11, a Halotolerant Plant Growth-Promoting Bacterial Endophyte Isolated From the Jordan Valley.</title>
        <authorList>
            <person name="Alhindi T."/>
            <person name="Albdaiwi R."/>
        </authorList>
    </citation>
    <scope>NUCLEOTIDE SEQUENCE [LARGE SCALE GENOMIC DNA]</scope>
    <source>
        <strain evidence="2 3">GSFE11</strain>
    </source>
</reference>
<dbReference type="RefSeq" id="WP_238017983.1">
    <property type="nucleotide sequence ID" value="NZ_JAIFZM010000002.1"/>
</dbReference>
<dbReference type="AlphaFoldDB" id="A0AAW5B2P6"/>
<gene>
    <name evidence="2" type="ORF">K3T81_02245</name>
</gene>
<keyword evidence="3" id="KW-1185">Reference proteome</keyword>
<keyword evidence="1" id="KW-0472">Membrane</keyword>
<name>A0AAW5B2P6_9BACI</name>
<comment type="caution">
    <text evidence="2">The sequence shown here is derived from an EMBL/GenBank/DDBJ whole genome shotgun (WGS) entry which is preliminary data.</text>
</comment>
<dbReference type="Proteomes" id="UP001199631">
    <property type="component" value="Unassembled WGS sequence"/>
</dbReference>